<reference evidence="3 4" key="1">
    <citation type="journal article" date="2014" name="Int. J. Syst. Evol. Microbiol.">
        <title>Complete genome sequence of Corynebacterium casei LMG S-19264T (=DSM 44701T), isolated from a smear-ripened cheese.</title>
        <authorList>
            <consortium name="US DOE Joint Genome Institute (JGI-PGF)"/>
            <person name="Walter F."/>
            <person name="Albersmeier A."/>
            <person name="Kalinowski J."/>
            <person name="Ruckert C."/>
        </authorList>
    </citation>
    <scope>NUCLEOTIDE SEQUENCE [LARGE SCALE GENOMIC DNA]</scope>
    <source>
        <strain evidence="3 4">CGMCC 4.7206</strain>
    </source>
</reference>
<dbReference type="InterPro" id="IPR002060">
    <property type="entry name" value="Squ/phyt_synthse"/>
</dbReference>
<evidence type="ECO:0000313" key="5">
    <source>
        <dbReference type="Proteomes" id="UP001500220"/>
    </source>
</evidence>
<evidence type="ECO:0000313" key="2">
    <source>
        <dbReference type="EMBL" id="GAA0535987.1"/>
    </source>
</evidence>
<dbReference type="Proteomes" id="UP001500220">
    <property type="component" value="Unassembled WGS sequence"/>
</dbReference>
<evidence type="ECO:0000313" key="3">
    <source>
        <dbReference type="EMBL" id="GGI86436.1"/>
    </source>
</evidence>
<dbReference type="SUPFAM" id="SSF48576">
    <property type="entry name" value="Terpenoid synthases"/>
    <property type="match status" value="1"/>
</dbReference>
<dbReference type="SFLD" id="SFLDG01212">
    <property type="entry name" value="Phytoene_synthase_like"/>
    <property type="match status" value="1"/>
</dbReference>
<protein>
    <submittedName>
        <fullName evidence="3">Phytoene synthase</fullName>
    </submittedName>
    <submittedName>
        <fullName evidence="2">Squalene synthase HpnC</fullName>
    </submittedName>
</protein>
<dbReference type="Pfam" id="PF00494">
    <property type="entry name" value="SQS_PSY"/>
    <property type="match status" value="1"/>
</dbReference>
<dbReference type="SFLD" id="SFLDS00005">
    <property type="entry name" value="Isoprenoid_Synthase_Type_I"/>
    <property type="match status" value="1"/>
</dbReference>
<dbReference type="InterPro" id="IPR044843">
    <property type="entry name" value="Trans_IPPS_bact-type"/>
</dbReference>
<organism evidence="3 4">
    <name type="scientific">Saccharopolyspora thermophila</name>
    <dbReference type="NCBI Taxonomy" id="89367"/>
    <lineage>
        <taxon>Bacteria</taxon>
        <taxon>Bacillati</taxon>
        <taxon>Actinomycetota</taxon>
        <taxon>Actinomycetes</taxon>
        <taxon>Pseudonocardiales</taxon>
        <taxon>Pseudonocardiaceae</taxon>
        <taxon>Saccharopolyspora</taxon>
    </lineage>
</organism>
<dbReference type="EMBL" id="BAAAHC010000019">
    <property type="protein sequence ID" value="GAA0535987.1"/>
    <property type="molecule type" value="Genomic_DNA"/>
</dbReference>
<dbReference type="AlphaFoldDB" id="A0A917JV36"/>
<evidence type="ECO:0000256" key="1">
    <source>
        <dbReference type="SAM" id="MobiDB-lite"/>
    </source>
</evidence>
<sequence length="302" mass="32969">MVLSLPDDAVSGGDSGHPDSASRSADLPRSAAVLARMRSENFPVAARILPTGLRRHLHALYGYFRLVDYAGDEAPGDRDALLDLLELELKRAYQGIARIPILRALTPTVAECAIPHDVLVKLIDANRQDQRVRRYETFEDLVDYCALSANPVGEAVLHVVGRAEPRLISLSDRICTALQILEHCQDIAGDHQQDRVYLPAEDLRRFGCTESELIAARASTRLRGLVKFEVDRARRLLESGAPLVGELSGMARVAVAGYVAGGRATAAAFAAAGHDPLRVRVRPSRRRTFLEWGLLSALGGPR</sequence>
<dbReference type="InterPro" id="IPR017827">
    <property type="entry name" value="HSQ_synthase_HpnC"/>
</dbReference>
<dbReference type="Proteomes" id="UP000597989">
    <property type="component" value="Unassembled WGS sequence"/>
</dbReference>
<accession>A0A917JV36</accession>
<dbReference type="InterPro" id="IPR008949">
    <property type="entry name" value="Isoprenoid_synthase_dom_sf"/>
</dbReference>
<dbReference type="NCBIfam" id="TIGR03464">
    <property type="entry name" value="HpnC"/>
    <property type="match status" value="1"/>
</dbReference>
<name>A0A917JV36_9PSEU</name>
<reference evidence="2" key="4">
    <citation type="submission" date="2023-12" db="EMBL/GenBank/DDBJ databases">
        <authorList>
            <person name="Sun Q."/>
            <person name="Inoue M."/>
        </authorList>
    </citation>
    <scope>NUCLEOTIDE SEQUENCE</scope>
    <source>
        <strain evidence="2">JCM 10664</strain>
    </source>
</reference>
<proteinExistence type="predicted"/>
<dbReference type="SFLD" id="SFLDG01018">
    <property type="entry name" value="Squalene/Phytoene_Synthase_Lik"/>
    <property type="match status" value="1"/>
</dbReference>
<comment type="caution">
    <text evidence="3">The sequence shown here is derived from an EMBL/GenBank/DDBJ whole genome shotgun (WGS) entry which is preliminary data.</text>
</comment>
<evidence type="ECO:0000313" key="4">
    <source>
        <dbReference type="Proteomes" id="UP000597989"/>
    </source>
</evidence>
<keyword evidence="5" id="KW-1185">Reference proteome</keyword>
<dbReference type="Gene3D" id="1.10.600.10">
    <property type="entry name" value="Farnesyl Diphosphate Synthase"/>
    <property type="match status" value="1"/>
</dbReference>
<feature type="region of interest" description="Disordered" evidence="1">
    <location>
        <begin position="1"/>
        <end position="26"/>
    </location>
</feature>
<dbReference type="PANTHER" id="PTHR31480">
    <property type="entry name" value="BIFUNCTIONAL LYCOPENE CYCLASE/PHYTOENE SYNTHASE"/>
    <property type="match status" value="1"/>
</dbReference>
<reference evidence="3" key="3">
    <citation type="submission" date="2020-09" db="EMBL/GenBank/DDBJ databases">
        <authorList>
            <person name="Sun Q."/>
            <person name="Zhou Y."/>
        </authorList>
    </citation>
    <scope>NUCLEOTIDE SEQUENCE</scope>
    <source>
        <strain evidence="3">CGMCC 4.7206</strain>
    </source>
</reference>
<gene>
    <name evidence="2" type="primary">hpnC</name>
    <name evidence="2" type="ORF">GCM10009545_43320</name>
    <name evidence="3" type="ORF">GCM10011581_24410</name>
</gene>
<dbReference type="GO" id="GO:0004311">
    <property type="term" value="F:geranylgeranyl diphosphate synthase activity"/>
    <property type="evidence" value="ECO:0007669"/>
    <property type="project" value="InterPro"/>
</dbReference>
<reference evidence="2 5" key="2">
    <citation type="journal article" date="2019" name="Int. J. Syst. Evol. Microbiol.">
        <title>The Global Catalogue of Microorganisms (GCM) 10K type strain sequencing project: providing services to taxonomists for standard genome sequencing and annotation.</title>
        <authorList>
            <consortium name="The Broad Institute Genomics Platform"/>
            <consortium name="The Broad Institute Genome Sequencing Center for Infectious Disease"/>
            <person name="Wu L."/>
            <person name="Ma J."/>
        </authorList>
    </citation>
    <scope>NUCLEOTIDE SEQUENCE [LARGE SCALE GENOMIC DNA]</scope>
    <source>
        <strain evidence="2 5">JCM 10664</strain>
    </source>
</reference>
<dbReference type="EMBL" id="BMMT01000007">
    <property type="protein sequence ID" value="GGI86436.1"/>
    <property type="molecule type" value="Genomic_DNA"/>
</dbReference>